<reference evidence="2 4" key="2">
    <citation type="submission" date="2020-05" db="EMBL/GenBank/DDBJ databases">
        <authorList>
            <person name="Campoy J."/>
            <person name="Schneeberger K."/>
            <person name="Spophaly S."/>
        </authorList>
    </citation>
    <scope>NUCLEOTIDE SEQUENCE [LARGE SCALE GENOMIC DNA]</scope>
    <source>
        <strain evidence="2">PruArmRojPasFocal</strain>
    </source>
</reference>
<evidence type="ECO:0000313" key="3">
    <source>
        <dbReference type="EMBL" id="CAB4309632.1"/>
    </source>
</evidence>
<evidence type="ECO:0000313" key="5">
    <source>
        <dbReference type="Proteomes" id="UP000507245"/>
    </source>
</evidence>
<evidence type="ECO:0000256" key="1">
    <source>
        <dbReference type="SAM" id="MobiDB-lite"/>
    </source>
</evidence>
<protein>
    <submittedName>
        <fullName evidence="2">Uncharacterized protein</fullName>
    </submittedName>
</protein>
<sequence>MHDLNKNLQDHNEQQQQIDLQANLRRAQNKAIRDLSNTRLVERCLFGQEPTSVSMPQPSNVAPRFDPENTDYEEIVLPSRGSWKRKDHATETDDQTSD</sequence>
<keyword evidence="5" id="KW-1185">Reference proteome</keyword>
<gene>
    <name evidence="2" type="ORF">CURHAP_LOCUS31350</name>
    <name evidence="3" type="ORF">ORAREDHAP_LOCUS30922</name>
</gene>
<proteinExistence type="predicted"/>
<name>A0A6J5UU25_PRUAR</name>
<dbReference type="EMBL" id="CAEKDK010000005">
    <property type="protein sequence ID" value="CAB4279187.1"/>
    <property type="molecule type" value="Genomic_DNA"/>
</dbReference>
<dbReference type="AlphaFoldDB" id="A0A6J5UU25"/>
<feature type="compositionally biased region" description="Polar residues" evidence="1">
    <location>
        <begin position="50"/>
        <end position="60"/>
    </location>
</feature>
<evidence type="ECO:0000313" key="4">
    <source>
        <dbReference type="Proteomes" id="UP000507222"/>
    </source>
</evidence>
<dbReference type="Proteomes" id="UP000507245">
    <property type="component" value="Unassembled WGS sequence"/>
</dbReference>
<dbReference type="Proteomes" id="UP000507222">
    <property type="component" value="Unassembled WGS sequence"/>
</dbReference>
<accession>A0A6J5UU25</accession>
<feature type="region of interest" description="Disordered" evidence="1">
    <location>
        <begin position="50"/>
        <end position="69"/>
    </location>
</feature>
<organism evidence="2 4">
    <name type="scientific">Prunus armeniaca</name>
    <name type="common">Apricot</name>
    <name type="synonym">Armeniaca vulgaris</name>
    <dbReference type="NCBI Taxonomy" id="36596"/>
    <lineage>
        <taxon>Eukaryota</taxon>
        <taxon>Viridiplantae</taxon>
        <taxon>Streptophyta</taxon>
        <taxon>Embryophyta</taxon>
        <taxon>Tracheophyta</taxon>
        <taxon>Spermatophyta</taxon>
        <taxon>Magnoliopsida</taxon>
        <taxon>eudicotyledons</taxon>
        <taxon>Gunneridae</taxon>
        <taxon>Pentapetalae</taxon>
        <taxon>rosids</taxon>
        <taxon>fabids</taxon>
        <taxon>Rosales</taxon>
        <taxon>Rosaceae</taxon>
        <taxon>Amygdaloideae</taxon>
        <taxon>Amygdaleae</taxon>
        <taxon>Prunus</taxon>
    </lineage>
</organism>
<dbReference type="EMBL" id="CAEKKB010000005">
    <property type="protein sequence ID" value="CAB4309632.1"/>
    <property type="molecule type" value="Genomic_DNA"/>
</dbReference>
<evidence type="ECO:0000313" key="2">
    <source>
        <dbReference type="EMBL" id="CAB4279187.1"/>
    </source>
</evidence>
<reference evidence="5" key="1">
    <citation type="journal article" date="2020" name="Genome Biol.">
        <title>Gamete binning: chromosome-level and haplotype-resolved genome assembly enabled by high-throughput single-cell sequencing of gamete genomes.</title>
        <authorList>
            <person name="Campoy J.A."/>
            <person name="Sun H."/>
            <person name="Goel M."/>
            <person name="Jiao W.-B."/>
            <person name="Folz-Donahue K."/>
            <person name="Wang N."/>
            <person name="Rubio M."/>
            <person name="Liu C."/>
            <person name="Kukat C."/>
            <person name="Ruiz D."/>
            <person name="Huettel B."/>
            <person name="Schneeberger K."/>
        </authorList>
    </citation>
    <scope>NUCLEOTIDE SEQUENCE [LARGE SCALE GENOMIC DNA]</scope>
    <source>
        <strain evidence="5">cv. Rojo Pasion</strain>
    </source>
</reference>
<feature type="region of interest" description="Disordered" evidence="1">
    <location>
        <begin position="78"/>
        <end position="98"/>
    </location>
</feature>